<protein>
    <submittedName>
        <fullName evidence="1">Uncharacterized protein</fullName>
    </submittedName>
</protein>
<comment type="caution">
    <text evidence="1">The sequence shown here is derived from an EMBL/GenBank/DDBJ whole genome shotgun (WGS) entry which is preliminary data.</text>
</comment>
<name>A0A813F4E3_POLGL</name>
<feature type="non-terminal residue" evidence="1">
    <location>
        <position position="154"/>
    </location>
</feature>
<reference evidence="1" key="1">
    <citation type="submission" date="2021-02" db="EMBL/GenBank/DDBJ databases">
        <authorList>
            <person name="Dougan E. K."/>
            <person name="Rhodes N."/>
            <person name="Thang M."/>
            <person name="Chan C."/>
        </authorList>
    </citation>
    <scope>NUCLEOTIDE SEQUENCE</scope>
</reference>
<dbReference type="EMBL" id="CAJNNV010017234">
    <property type="protein sequence ID" value="CAE8604996.1"/>
    <property type="molecule type" value="Genomic_DNA"/>
</dbReference>
<evidence type="ECO:0000313" key="1">
    <source>
        <dbReference type="EMBL" id="CAE8604996.1"/>
    </source>
</evidence>
<proteinExistence type="predicted"/>
<gene>
    <name evidence="1" type="ORF">PGLA1383_LOCUS23134</name>
</gene>
<keyword evidence="2" id="KW-1185">Reference proteome</keyword>
<sequence length="154" mass="16527">AFPIQGIRLAQLYNRQTLALGGSIEEGTAAAQLDALRTLASWPAAERKLVELQQGQSKSYLLQEDTNVSVPEIVRRLGRRPGLSASVVLGPPLAELLAEEVTGLLVQEDSPHEFPILDQFASEELKLNHGGGESVDKVVELPGVLRPLSGKATL</sequence>
<accession>A0A813F4E3</accession>
<organism evidence="1 2">
    <name type="scientific">Polarella glacialis</name>
    <name type="common">Dinoflagellate</name>
    <dbReference type="NCBI Taxonomy" id="89957"/>
    <lineage>
        <taxon>Eukaryota</taxon>
        <taxon>Sar</taxon>
        <taxon>Alveolata</taxon>
        <taxon>Dinophyceae</taxon>
        <taxon>Suessiales</taxon>
        <taxon>Suessiaceae</taxon>
        <taxon>Polarella</taxon>
    </lineage>
</organism>
<dbReference type="Proteomes" id="UP000654075">
    <property type="component" value="Unassembled WGS sequence"/>
</dbReference>
<dbReference type="AlphaFoldDB" id="A0A813F4E3"/>
<evidence type="ECO:0000313" key="2">
    <source>
        <dbReference type="Proteomes" id="UP000654075"/>
    </source>
</evidence>